<dbReference type="SMART" id="SM00256">
    <property type="entry name" value="FBOX"/>
    <property type="match status" value="1"/>
</dbReference>
<dbReference type="InterPro" id="IPR036047">
    <property type="entry name" value="F-box-like_dom_sf"/>
</dbReference>
<feature type="non-terminal residue" evidence="3">
    <location>
        <position position="844"/>
    </location>
</feature>
<dbReference type="Gene3D" id="3.80.10.10">
    <property type="entry name" value="Ribonuclease Inhibitor"/>
    <property type="match status" value="1"/>
</dbReference>
<dbReference type="PANTHER" id="PTHR13318">
    <property type="entry name" value="PARTNER OF PAIRED, ISOFORM B-RELATED"/>
    <property type="match status" value="1"/>
</dbReference>
<dbReference type="GO" id="GO:0019005">
    <property type="term" value="C:SCF ubiquitin ligase complex"/>
    <property type="evidence" value="ECO:0007669"/>
    <property type="project" value="TreeGrafter"/>
</dbReference>
<proteinExistence type="predicted"/>
<dbReference type="Gene3D" id="1.20.1280.50">
    <property type="match status" value="1"/>
</dbReference>
<evidence type="ECO:0000256" key="1">
    <source>
        <dbReference type="ARBA" id="ARBA00022786"/>
    </source>
</evidence>
<protein>
    <submittedName>
        <fullName evidence="3">F-box/LRR-repeat protein 4</fullName>
    </submittedName>
</protein>
<dbReference type="Gene3D" id="2.40.100.10">
    <property type="entry name" value="Cyclophilin-like"/>
    <property type="match status" value="1"/>
</dbReference>
<dbReference type="SMART" id="SM00367">
    <property type="entry name" value="LRR_CC"/>
    <property type="match status" value="4"/>
</dbReference>
<dbReference type="SUPFAM" id="SSF52047">
    <property type="entry name" value="RNI-like"/>
    <property type="match status" value="1"/>
</dbReference>
<dbReference type="AlphaFoldDB" id="A0A482W5B6"/>
<dbReference type="InterPro" id="IPR057207">
    <property type="entry name" value="FBXL15_LRR"/>
</dbReference>
<dbReference type="EMBL" id="QDEB01026989">
    <property type="protein sequence ID" value="RZC40330.1"/>
    <property type="molecule type" value="Genomic_DNA"/>
</dbReference>
<dbReference type="Pfam" id="PF12937">
    <property type="entry name" value="F-box-like"/>
    <property type="match status" value="1"/>
</dbReference>
<dbReference type="SUPFAM" id="SSF81383">
    <property type="entry name" value="F-box domain"/>
    <property type="match status" value="1"/>
</dbReference>
<dbReference type="InterPro" id="IPR006553">
    <property type="entry name" value="Leu-rich_rpt_Cys-con_subtyp"/>
</dbReference>
<evidence type="ECO:0000313" key="4">
    <source>
        <dbReference type="Proteomes" id="UP000292052"/>
    </source>
</evidence>
<comment type="caution">
    <text evidence="3">The sequence shown here is derived from an EMBL/GenBank/DDBJ whole genome shotgun (WGS) entry which is preliminary data.</text>
</comment>
<accession>A0A482W5B6</accession>
<name>A0A482W5B6_ASBVE</name>
<reference evidence="3 4" key="1">
    <citation type="submission" date="2017-03" db="EMBL/GenBank/DDBJ databases">
        <title>Genome of the blue death feigning beetle - Asbolus verrucosus.</title>
        <authorList>
            <person name="Rider S.D."/>
        </authorList>
    </citation>
    <scope>NUCLEOTIDE SEQUENCE [LARGE SCALE GENOMIC DNA]</scope>
    <source>
        <strain evidence="3">Butters</strain>
        <tissue evidence="3">Head and leg muscle</tissue>
    </source>
</reference>
<keyword evidence="4" id="KW-1185">Reference proteome</keyword>
<dbReference type="OrthoDB" id="2153609at2759"/>
<dbReference type="GO" id="GO:0031146">
    <property type="term" value="P:SCF-dependent proteasomal ubiquitin-dependent protein catabolic process"/>
    <property type="evidence" value="ECO:0007669"/>
    <property type="project" value="TreeGrafter"/>
</dbReference>
<evidence type="ECO:0000259" key="2">
    <source>
        <dbReference type="PROSITE" id="PS50181"/>
    </source>
</evidence>
<dbReference type="InterPro" id="IPR029000">
    <property type="entry name" value="Cyclophilin-like_dom_sf"/>
</dbReference>
<dbReference type="SUPFAM" id="SSF50891">
    <property type="entry name" value="Cyclophilin-like"/>
    <property type="match status" value="1"/>
</dbReference>
<dbReference type="PROSITE" id="PS50181">
    <property type="entry name" value="FBOX"/>
    <property type="match status" value="1"/>
</dbReference>
<dbReference type="InterPro" id="IPR001810">
    <property type="entry name" value="F-box_dom"/>
</dbReference>
<dbReference type="InterPro" id="IPR032675">
    <property type="entry name" value="LRR_dom_sf"/>
</dbReference>
<dbReference type="Pfam" id="PF25372">
    <property type="entry name" value="DUF7885"/>
    <property type="match status" value="1"/>
</dbReference>
<feature type="domain" description="F-box" evidence="2">
    <location>
        <begin position="522"/>
        <end position="568"/>
    </location>
</feature>
<dbReference type="STRING" id="1661398.A0A482W5B6"/>
<keyword evidence="1" id="KW-0833">Ubl conjugation pathway</keyword>
<evidence type="ECO:0000313" key="3">
    <source>
        <dbReference type="EMBL" id="RZC40330.1"/>
    </source>
</evidence>
<gene>
    <name evidence="3" type="ORF">BDFB_006952</name>
</gene>
<organism evidence="3 4">
    <name type="scientific">Asbolus verrucosus</name>
    <name type="common">Desert ironclad beetle</name>
    <dbReference type="NCBI Taxonomy" id="1661398"/>
    <lineage>
        <taxon>Eukaryota</taxon>
        <taxon>Metazoa</taxon>
        <taxon>Ecdysozoa</taxon>
        <taxon>Arthropoda</taxon>
        <taxon>Hexapoda</taxon>
        <taxon>Insecta</taxon>
        <taxon>Pterygota</taxon>
        <taxon>Neoptera</taxon>
        <taxon>Endopterygota</taxon>
        <taxon>Coleoptera</taxon>
        <taxon>Polyphaga</taxon>
        <taxon>Cucujiformia</taxon>
        <taxon>Tenebrionidae</taxon>
        <taxon>Pimeliinae</taxon>
        <taxon>Asbolus</taxon>
    </lineage>
</organism>
<dbReference type="Proteomes" id="UP000292052">
    <property type="component" value="Unassembled WGS sequence"/>
</dbReference>
<sequence>MDDDLFLYDKREELTKFKVVGLLPSIEFQKCRFVVGKLHQCFPTEFAEPEIRAMLNLDWDEYLTKMKRRHGKPYYLLRVPVAVYIDGTLLGDSQDLTNYISQKYVLQLNLDFSEIVNKELINYFTNIIEKYKRKFVYLTIAIDAHVVGSMLFMLYNDLVPITCENFLNRCTQAEEGYRGAQIQSQLIQGAEILNKIEKVPTYYQSPLHKIEIVRCGEFTLCPQPDEEYIRALNPPYETLFAEEVKPDEIDSVLSLTGFKSGRYSLRTDLKPYMPFTRYSRMFDIYIRDLAGKIKTLPHERRFIPVELTAKDMTNLEQYVESVINYTSKYNISFSISYAPENLVGKYVKYPSYGDFAETYILRSYGTWWKESEAYQQEYMPQEVDPLGAEDYITLGFESAVVPRDICIYETYNPGAVVRIWGRYSDLNWKLLWEGPPQICPEESRKFHPTIRKLNCLINEIRLEFNQSHLKYHTSIDAVLLGGYQPRHILQYNVLQNDLLSLTISQDADTGNSEEDENFNDACDFFSHLPHEVILHIFQYLDLKSLSRCAQVNRTWNEATRDPILYQNLSLKRYWHKINCETFDYFKSRCRGVKKIDLSWCGNHDKTFSNAFLQFLDKCCQQLTHLSLCHCHFVNNEIIAKLPTCRDLTELRLRNAKADFFGFQHLSKLNRLVTLDLCSTSITDEPLMAVLKANPNLRHLILDFCESLERLDQVVETVSNFNRNLTTWSSFKTTSLTSLGALHFAKCANLKELDLGWCFVFTHPGDSLEKIALTCRSLKRLIISQWRGVNDQMLLPVVMYCKNLTQLDLLGIKSITGDICERALMSLPNLRLLDISFCDSIVSEQ</sequence>